<dbReference type="SUPFAM" id="SSF53067">
    <property type="entry name" value="Actin-like ATPase domain"/>
    <property type="match status" value="2"/>
</dbReference>
<dbReference type="SMART" id="SM00268">
    <property type="entry name" value="ACTIN"/>
    <property type="match status" value="1"/>
</dbReference>
<dbReference type="PANTHER" id="PTHR11937">
    <property type="entry name" value="ACTIN"/>
    <property type="match status" value="1"/>
</dbReference>
<evidence type="ECO:0000313" key="1">
    <source>
        <dbReference type="EMBL" id="UYP44126.1"/>
    </source>
</evidence>
<gene>
    <name evidence="1" type="ORF">NEF87_000411</name>
</gene>
<dbReference type="InterPro" id="IPR004000">
    <property type="entry name" value="Actin"/>
</dbReference>
<reference evidence="1" key="1">
    <citation type="submission" date="2022-09" db="EMBL/GenBank/DDBJ databases">
        <title>Actin cytoskeleton and complex cell architecture in an #Asgard archaeon.</title>
        <authorList>
            <person name="Ponce Toledo R.I."/>
            <person name="Schleper C."/>
            <person name="Rodrigues Oliveira T."/>
            <person name="Wollweber F."/>
            <person name="Xu J."/>
            <person name="Rittmann S."/>
            <person name="Klingl A."/>
            <person name="Pilhofer M."/>
        </authorList>
    </citation>
    <scope>NUCLEOTIDE SEQUENCE</scope>
    <source>
        <strain evidence="1">B-35</strain>
    </source>
</reference>
<proteinExistence type="predicted"/>
<sequence>MENFYSVIIDMGQFSTKIGFGGENEPRYSFFTITGSPKYKTIGFDQKKQLFIGNEIIDSLGLYKVSSPIGKGGEIEDWDQFLSILDYIFYLLHVDPTLCKVMFTTNPFMSIESKRKLFEIFLEKINVAGYYPVRGALLTMYSGGFDTGLVVDMGSSNIRITPIYKSYVLQHAVKFLPLGGNVLDSFMSKKVHELGIPVDSSVQKNLIRVLKERACFCSLDFDNDLKNHANFQKDFVLPDSSTITIGSERFIVPELLFDPSLHNIECESLPQAIVNVAQSCDVDIRRELLQNIFITGGSSKFPLFEVKLKQEIETELNKMGKVAQMIRVIAPKGRTLSNWVGGSILSVIPEFQQSWMTRKRYYDEGVSDEMLNS</sequence>
<organism evidence="1 2">
    <name type="scientific">Candidatus Lokiarchaeum ossiferum</name>
    <dbReference type="NCBI Taxonomy" id="2951803"/>
    <lineage>
        <taxon>Archaea</taxon>
        <taxon>Promethearchaeati</taxon>
        <taxon>Promethearchaeota</taxon>
        <taxon>Promethearchaeia</taxon>
        <taxon>Promethearchaeales</taxon>
        <taxon>Promethearchaeaceae</taxon>
        <taxon>Candidatus Lokiarchaeum</taxon>
    </lineage>
</organism>
<name>A0ABY6HKS1_9ARCH</name>
<dbReference type="Pfam" id="PF00022">
    <property type="entry name" value="Actin"/>
    <property type="match status" value="1"/>
</dbReference>
<keyword evidence="2" id="KW-1185">Reference proteome</keyword>
<protein>
    <recommendedName>
        <fullName evidence="3">Actin, cytoplasmic 2</fullName>
    </recommendedName>
</protein>
<evidence type="ECO:0000313" key="2">
    <source>
        <dbReference type="Proteomes" id="UP001208689"/>
    </source>
</evidence>
<evidence type="ECO:0008006" key="3">
    <source>
        <dbReference type="Google" id="ProtNLM"/>
    </source>
</evidence>
<dbReference type="InterPro" id="IPR043129">
    <property type="entry name" value="ATPase_NBD"/>
</dbReference>
<accession>A0ABY6HKS1</accession>
<dbReference type="Proteomes" id="UP001208689">
    <property type="component" value="Chromosome"/>
</dbReference>
<dbReference type="EMBL" id="CP104013">
    <property type="protein sequence ID" value="UYP44126.1"/>
    <property type="molecule type" value="Genomic_DNA"/>
</dbReference>
<dbReference type="Gene3D" id="3.30.420.40">
    <property type="match status" value="2"/>
</dbReference>
<dbReference type="Gene3D" id="3.90.640.10">
    <property type="entry name" value="Actin, Chain A, domain 4"/>
    <property type="match status" value="1"/>
</dbReference>
<dbReference type="PRINTS" id="PR00190">
    <property type="entry name" value="ACTIN"/>
</dbReference>